<dbReference type="InterPro" id="IPR021903">
    <property type="entry name" value="DUF3515"/>
</dbReference>
<evidence type="ECO:0000256" key="2">
    <source>
        <dbReference type="SAM" id="Phobius"/>
    </source>
</evidence>
<dbReference type="Proteomes" id="UP000632454">
    <property type="component" value="Unassembled WGS sequence"/>
</dbReference>
<reference evidence="4" key="1">
    <citation type="journal article" date="2019" name="Int. J. Syst. Evol. Microbiol.">
        <title>The Global Catalogue of Microorganisms (GCM) 10K type strain sequencing project: providing services to taxonomists for standard genome sequencing and annotation.</title>
        <authorList>
            <consortium name="The Broad Institute Genomics Platform"/>
            <consortium name="The Broad Institute Genome Sequencing Center for Infectious Disease"/>
            <person name="Wu L."/>
            <person name="Ma J."/>
        </authorList>
    </citation>
    <scope>NUCLEOTIDE SEQUENCE [LARGE SCALE GENOMIC DNA]</scope>
    <source>
        <strain evidence="4">CCM 7855</strain>
    </source>
</reference>
<keyword evidence="2" id="KW-0472">Membrane</keyword>
<dbReference type="EMBL" id="BMCS01000001">
    <property type="protein sequence ID" value="GGF28001.1"/>
    <property type="molecule type" value="Genomic_DNA"/>
</dbReference>
<evidence type="ECO:0000313" key="3">
    <source>
        <dbReference type="EMBL" id="GGF28001.1"/>
    </source>
</evidence>
<proteinExistence type="predicted"/>
<feature type="region of interest" description="Disordered" evidence="1">
    <location>
        <begin position="1"/>
        <end position="46"/>
    </location>
</feature>
<dbReference type="Pfam" id="PF12028">
    <property type="entry name" value="DUF3515"/>
    <property type="match status" value="1"/>
</dbReference>
<protein>
    <recommendedName>
        <fullName evidence="5">DUF3515 domain-containing protein</fullName>
    </recommendedName>
</protein>
<keyword evidence="2" id="KW-0812">Transmembrane</keyword>
<evidence type="ECO:0000313" key="4">
    <source>
        <dbReference type="Proteomes" id="UP000632454"/>
    </source>
</evidence>
<dbReference type="RefSeq" id="WP_229705063.1">
    <property type="nucleotide sequence ID" value="NZ_BMCS01000001.1"/>
</dbReference>
<name>A0ABQ1UXN4_9NOCA</name>
<comment type="caution">
    <text evidence="3">The sequence shown here is derived from an EMBL/GenBank/DDBJ whole genome shotgun (WGS) entry which is preliminary data.</text>
</comment>
<keyword evidence="4" id="KW-1185">Reference proteome</keyword>
<organism evidence="3 4">
    <name type="scientific">Williamsia phyllosphaerae</name>
    <dbReference type="NCBI Taxonomy" id="885042"/>
    <lineage>
        <taxon>Bacteria</taxon>
        <taxon>Bacillati</taxon>
        <taxon>Actinomycetota</taxon>
        <taxon>Actinomycetes</taxon>
        <taxon>Mycobacteriales</taxon>
        <taxon>Nocardiaceae</taxon>
        <taxon>Williamsia</taxon>
    </lineage>
</organism>
<sequence length="216" mass="22654">MGTDEPVSGDDTTPEADVPEADVPDTDQPESDTHDTPESTDSPVAASRRSPALIATIVAIPVMVVVLFIVFAAAKNTSSPGPLPLQSAAAPQSGEQGCARLIAALPQTFENFGERTESDGLVSWAKGGDSPGPIQLRCGVPRPDDLAPTSALQTVDPVQWFQRAPKKGEKGALWFAVDHRPYVALWLPNNSGNGAISDVSKIIEQILPLAPIDLGS</sequence>
<feature type="transmembrane region" description="Helical" evidence="2">
    <location>
        <begin position="52"/>
        <end position="74"/>
    </location>
</feature>
<evidence type="ECO:0008006" key="5">
    <source>
        <dbReference type="Google" id="ProtNLM"/>
    </source>
</evidence>
<keyword evidence="2" id="KW-1133">Transmembrane helix</keyword>
<feature type="compositionally biased region" description="Acidic residues" evidence="1">
    <location>
        <begin position="12"/>
        <end position="30"/>
    </location>
</feature>
<gene>
    <name evidence="3" type="ORF">GCM10007298_24720</name>
</gene>
<evidence type="ECO:0000256" key="1">
    <source>
        <dbReference type="SAM" id="MobiDB-lite"/>
    </source>
</evidence>
<accession>A0ABQ1UXN4</accession>